<evidence type="ECO:0000256" key="7">
    <source>
        <dbReference type="ARBA" id="ARBA00022490"/>
    </source>
</evidence>
<evidence type="ECO:0000313" key="23">
    <source>
        <dbReference type="Proteomes" id="UP000046393"/>
    </source>
</evidence>
<keyword evidence="22" id="KW-1133">Transmembrane helix</keyword>
<feature type="binding site" evidence="20">
    <location>
        <position position="322"/>
    </location>
    <ligand>
        <name>ATP</name>
        <dbReference type="ChEBI" id="CHEBI:30616"/>
    </ligand>
</feature>
<keyword evidence="12" id="KW-0999">Mitochondrion inner membrane</keyword>
<keyword evidence="22" id="KW-0812">Transmembrane</keyword>
<dbReference type="PANTHER" id="PTHR11136:SF5">
    <property type="entry name" value="FOLYLPOLYGLUTAMATE SYNTHASE, MITOCHONDRIAL"/>
    <property type="match status" value="1"/>
</dbReference>
<dbReference type="PROSITE" id="PS01012">
    <property type="entry name" value="FOLYLPOLYGLU_SYNT_2"/>
    <property type="match status" value="1"/>
</dbReference>
<comment type="similarity">
    <text evidence="5">Belongs to the folylpolyglutamate synthase family.</text>
</comment>
<dbReference type="InterPro" id="IPR001645">
    <property type="entry name" value="Folylpolyglutamate_synth"/>
</dbReference>
<dbReference type="Gene3D" id="3.90.190.20">
    <property type="entry name" value="Mur ligase, C-terminal domain"/>
    <property type="match status" value="1"/>
</dbReference>
<dbReference type="UniPathway" id="UPA00850"/>
<evidence type="ECO:0000256" key="16">
    <source>
        <dbReference type="ARBA" id="ARBA00023136"/>
    </source>
</evidence>
<keyword evidence="9" id="KW-0436">Ligase</keyword>
<dbReference type="InterPro" id="IPR036565">
    <property type="entry name" value="Mur-like_cat_sf"/>
</dbReference>
<evidence type="ECO:0000256" key="11">
    <source>
        <dbReference type="ARBA" id="ARBA00022741"/>
    </source>
</evidence>
<evidence type="ECO:0000256" key="18">
    <source>
        <dbReference type="ARBA" id="ARBA00030876"/>
    </source>
</evidence>
<proteinExistence type="inferred from homology"/>
<feature type="binding site" evidence="21">
    <location>
        <position position="113"/>
    </location>
    <ligand>
        <name>Mg(2+)</name>
        <dbReference type="ChEBI" id="CHEBI:18420"/>
        <label>1</label>
    </ligand>
</feature>
<dbReference type="SUPFAM" id="SSF53244">
    <property type="entry name" value="MurD-like peptide ligases, peptide-binding domain"/>
    <property type="match status" value="1"/>
</dbReference>
<evidence type="ECO:0000256" key="9">
    <source>
        <dbReference type="ARBA" id="ARBA00022598"/>
    </source>
</evidence>
<dbReference type="PIRSF" id="PIRSF038895">
    <property type="entry name" value="FPGS"/>
    <property type="match status" value="1"/>
</dbReference>
<dbReference type="GO" id="GO:0005743">
    <property type="term" value="C:mitochondrial inner membrane"/>
    <property type="evidence" value="ECO:0007669"/>
    <property type="project" value="UniProtKB-SubCell"/>
</dbReference>
<evidence type="ECO:0000256" key="15">
    <source>
        <dbReference type="ARBA" id="ARBA00023128"/>
    </source>
</evidence>
<evidence type="ECO:0000256" key="21">
    <source>
        <dbReference type="PIRSR" id="PIRSR038895-2"/>
    </source>
</evidence>
<dbReference type="PROSITE" id="PS01011">
    <property type="entry name" value="FOLYLPOLYGLU_SYNT_1"/>
    <property type="match status" value="1"/>
</dbReference>
<name>A0A0N5A9R1_9BILA</name>
<keyword evidence="10 21" id="KW-0479">Metal-binding</keyword>
<dbReference type="Gene3D" id="3.40.1190.10">
    <property type="entry name" value="Mur-like, catalytic domain"/>
    <property type="match status" value="1"/>
</dbReference>
<evidence type="ECO:0000256" key="12">
    <source>
        <dbReference type="ARBA" id="ARBA00022792"/>
    </source>
</evidence>
<reference evidence="24" key="1">
    <citation type="submission" date="2017-02" db="UniProtKB">
        <authorList>
            <consortium name="WormBaseParasite"/>
        </authorList>
    </citation>
    <scope>IDENTIFICATION</scope>
</reference>
<evidence type="ECO:0000256" key="13">
    <source>
        <dbReference type="ARBA" id="ARBA00022840"/>
    </source>
</evidence>
<feature type="transmembrane region" description="Helical" evidence="22">
    <location>
        <begin position="6"/>
        <end position="24"/>
    </location>
</feature>
<dbReference type="Proteomes" id="UP000046393">
    <property type="component" value="Unplaced"/>
</dbReference>
<evidence type="ECO:0000256" key="17">
    <source>
        <dbReference type="ARBA" id="ARBA00030592"/>
    </source>
</evidence>
<dbReference type="GO" id="GO:0005829">
    <property type="term" value="C:cytosol"/>
    <property type="evidence" value="ECO:0007669"/>
    <property type="project" value="TreeGrafter"/>
</dbReference>
<evidence type="ECO:0000256" key="8">
    <source>
        <dbReference type="ARBA" id="ARBA00022563"/>
    </source>
</evidence>
<keyword evidence="13 20" id="KW-0067">ATP-binding</keyword>
<feature type="binding site" evidence="21">
    <location>
        <position position="177"/>
    </location>
    <ligand>
        <name>Mg(2+)</name>
        <dbReference type="ChEBI" id="CHEBI:18420"/>
        <label>1</label>
    </ligand>
</feature>
<evidence type="ECO:0000256" key="14">
    <source>
        <dbReference type="ARBA" id="ARBA00022842"/>
    </source>
</evidence>
<dbReference type="AlphaFoldDB" id="A0A0N5A9R1"/>
<keyword evidence="15" id="KW-0496">Mitochondrion</keyword>
<feature type="binding site" evidence="21">
    <location>
        <position position="205"/>
    </location>
    <ligand>
        <name>Mg(2+)</name>
        <dbReference type="ChEBI" id="CHEBI:18420"/>
        <label>1</label>
    </ligand>
</feature>
<evidence type="ECO:0000256" key="2">
    <source>
        <dbReference type="ARBA" id="ARBA00004305"/>
    </source>
</evidence>
<evidence type="ECO:0000256" key="20">
    <source>
        <dbReference type="PIRSR" id="PIRSR038895-1"/>
    </source>
</evidence>
<keyword evidence="7" id="KW-0963">Cytoplasm</keyword>
<evidence type="ECO:0000256" key="10">
    <source>
        <dbReference type="ARBA" id="ARBA00022723"/>
    </source>
</evidence>
<accession>A0A0N5A9R1</accession>
<dbReference type="InterPro" id="IPR036615">
    <property type="entry name" value="Mur_ligase_C_dom_sf"/>
</dbReference>
<keyword evidence="14 21" id="KW-0460">Magnesium</keyword>
<evidence type="ECO:0000256" key="4">
    <source>
        <dbReference type="ARBA" id="ARBA00005150"/>
    </source>
</evidence>
<comment type="pathway">
    <text evidence="4">Cofactor biosynthesis; tetrahydrofolylpolyglutamate biosynthesis.</text>
</comment>
<keyword evidence="16 22" id="KW-0472">Membrane</keyword>
<evidence type="ECO:0000256" key="5">
    <source>
        <dbReference type="ARBA" id="ARBA00008276"/>
    </source>
</evidence>
<dbReference type="GO" id="GO:0005759">
    <property type="term" value="C:mitochondrial matrix"/>
    <property type="evidence" value="ECO:0007669"/>
    <property type="project" value="UniProtKB-SubCell"/>
</dbReference>
<evidence type="ECO:0000256" key="1">
    <source>
        <dbReference type="ARBA" id="ARBA00004273"/>
    </source>
</evidence>
<comment type="catalytic activity">
    <reaction evidence="19">
        <text>(6S)-5,6,7,8-tetrahydrofolyl-(gamma-L-Glu)(n) + L-glutamate + ATP = (6S)-5,6,7,8-tetrahydrofolyl-(gamma-L-Glu)(n+1) + ADP + phosphate + H(+)</text>
        <dbReference type="Rhea" id="RHEA:10580"/>
        <dbReference type="Rhea" id="RHEA-COMP:14738"/>
        <dbReference type="Rhea" id="RHEA-COMP:14740"/>
        <dbReference type="ChEBI" id="CHEBI:15378"/>
        <dbReference type="ChEBI" id="CHEBI:29985"/>
        <dbReference type="ChEBI" id="CHEBI:30616"/>
        <dbReference type="ChEBI" id="CHEBI:43474"/>
        <dbReference type="ChEBI" id="CHEBI:141005"/>
        <dbReference type="ChEBI" id="CHEBI:456216"/>
        <dbReference type="EC" id="6.3.2.17"/>
    </reaction>
</comment>
<keyword evidence="8" id="KW-0554">One-carbon metabolism</keyword>
<evidence type="ECO:0000256" key="22">
    <source>
        <dbReference type="SAM" id="Phobius"/>
    </source>
</evidence>
<keyword evidence="11 20" id="KW-0547">Nucleotide-binding</keyword>
<protein>
    <recommendedName>
        <fullName evidence="6">tetrahydrofolate synthase</fullName>
        <ecNumber evidence="6">6.3.2.17</ecNumber>
    </recommendedName>
    <alternativeName>
        <fullName evidence="18">Folylpoly-gamma-glutamate synthetase</fullName>
    </alternativeName>
    <alternativeName>
        <fullName evidence="17">Tetrahydrofolylpolyglutamate synthase</fullName>
    </alternativeName>
</protein>
<keyword evidence="23" id="KW-1185">Reference proteome</keyword>
<dbReference type="GO" id="GO:0046872">
    <property type="term" value="F:metal ion binding"/>
    <property type="evidence" value="ECO:0007669"/>
    <property type="project" value="UniProtKB-KW"/>
</dbReference>
<dbReference type="SUPFAM" id="SSF53623">
    <property type="entry name" value="MurD-like peptide ligases, catalytic domain"/>
    <property type="match status" value="1"/>
</dbReference>
<evidence type="ECO:0000256" key="19">
    <source>
        <dbReference type="ARBA" id="ARBA00047493"/>
    </source>
</evidence>
<dbReference type="STRING" id="451379.A0A0N5A9R1"/>
<sequence length="461" mass="51838">VPRNYGLLYPLFFHLAITFYILLLTNHSPSVGRLNSLQSNAVVLQKLRKQREKLQSQNLVETVDFLKQLNIKLDDIDMLNPIHVSGTKGKGSTCAFVESILRELGFKTGFYSSPHLVHVRERIKINGVSLSEELFTKYFFSVYDRLQDYLMPAYFKFLTLMAFYVFIKEKVDVAIIEVGIGGEHDCTNVIKNPVVCGITTLDFDHTNLLGSTLGEIAWQKAGIFKNGSVAVVADQTEETMEVFSSRSVEKQVFIKSSSTGISLIGISGEHQCCNVSLALQLARIWLEKTGNNGLFLVFSTLDGYCVPESFCKGLSHCVWPGRSQVLKRGSVTYYIDGAHTPKSLKCCVEWYLSERKLLRKDEVHRVLIFHCTADRTPECLLPFLKVLYAYFLHCSVDKHSDQANFNATIAQELEKVKHNSEVWQDITKGVKFSCIEADHSNIEVLITGSLHLVGGFLSIIG</sequence>
<comment type="subcellular location">
    <subcellularLocation>
        <location evidence="3">Cytoplasm</location>
    </subcellularLocation>
    <subcellularLocation>
        <location evidence="1">Mitochondrion inner membrane</location>
    </subcellularLocation>
    <subcellularLocation>
        <location evidence="2">Mitochondrion matrix</location>
    </subcellularLocation>
</comment>
<dbReference type="PANTHER" id="PTHR11136">
    <property type="entry name" value="FOLYLPOLYGLUTAMATE SYNTHASE-RELATED"/>
    <property type="match status" value="1"/>
</dbReference>
<dbReference type="EC" id="6.3.2.17" evidence="6"/>
<feature type="binding site" evidence="20">
    <location>
        <position position="336"/>
    </location>
    <ligand>
        <name>ATP</name>
        <dbReference type="ChEBI" id="CHEBI:30616"/>
    </ligand>
</feature>
<dbReference type="GO" id="GO:0004326">
    <property type="term" value="F:tetrahydrofolylpolyglutamate synthase activity"/>
    <property type="evidence" value="ECO:0007669"/>
    <property type="project" value="UniProtKB-EC"/>
</dbReference>
<dbReference type="WBParaSite" id="SMUV_0000084601-mRNA-1">
    <property type="protein sequence ID" value="SMUV_0000084601-mRNA-1"/>
    <property type="gene ID" value="SMUV_0000084601"/>
</dbReference>
<dbReference type="InterPro" id="IPR018109">
    <property type="entry name" value="Folylpolyglutamate_synth_CS"/>
</dbReference>
<evidence type="ECO:0000256" key="6">
    <source>
        <dbReference type="ARBA" id="ARBA00013025"/>
    </source>
</evidence>
<dbReference type="InterPro" id="IPR023600">
    <property type="entry name" value="Folylpolyglutamate_synth_euk"/>
</dbReference>
<organism evidence="23 24">
    <name type="scientific">Syphacia muris</name>
    <dbReference type="NCBI Taxonomy" id="451379"/>
    <lineage>
        <taxon>Eukaryota</taxon>
        <taxon>Metazoa</taxon>
        <taxon>Ecdysozoa</taxon>
        <taxon>Nematoda</taxon>
        <taxon>Chromadorea</taxon>
        <taxon>Rhabditida</taxon>
        <taxon>Spirurina</taxon>
        <taxon>Oxyuridomorpha</taxon>
        <taxon>Oxyuroidea</taxon>
        <taxon>Oxyuridae</taxon>
        <taxon>Syphacia</taxon>
    </lineage>
</organism>
<dbReference type="NCBIfam" id="TIGR01499">
    <property type="entry name" value="folC"/>
    <property type="match status" value="1"/>
</dbReference>
<evidence type="ECO:0000256" key="3">
    <source>
        <dbReference type="ARBA" id="ARBA00004496"/>
    </source>
</evidence>
<evidence type="ECO:0000313" key="24">
    <source>
        <dbReference type="WBParaSite" id="SMUV_0000084601-mRNA-1"/>
    </source>
</evidence>
<dbReference type="GO" id="GO:0006730">
    <property type="term" value="P:one-carbon metabolic process"/>
    <property type="evidence" value="ECO:0007669"/>
    <property type="project" value="UniProtKB-KW"/>
</dbReference>
<dbReference type="GO" id="GO:0005524">
    <property type="term" value="F:ATP binding"/>
    <property type="evidence" value="ECO:0007669"/>
    <property type="project" value="UniProtKB-KW"/>
</dbReference>